<protein>
    <submittedName>
        <fullName evidence="3">AAA family ATPase</fullName>
    </submittedName>
    <submittedName>
        <fullName evidence="4">Phosphotransacetylase family protein</fullName>
    </submittedName>
</protein>
<organism evidence="3 6">
    <name type="scientific">Halococcus dombrowskii</name>
    <dbReference type="NCBI Taxonomy" id="179637"/>
    <lineage>
        <taxon>Archaea</taxon>
        <taxon>Methanobacteriati</taxon>
        <taxon>Methanobacteriota</taxon>
        <taxon>Stenosarchaea group</taxon>
        <taxon>Halobacteria</taxon>
        <taxon>Halobacteriales</taxon>
        <taxon>Halococcaceae</taxon>
        <taxon>Halococcus</taxon>
    </lineage>
</organism>
<accession>A0AAV3SF94</accession>
<dbReference type="InterPro" id="IPR027417">
    <property type="entry name" value="P-loop_NTPase"/>
</dbReference>
<dbReference type="EMBL" id="BAAADN010000018">
    <property type="protein sequence ID" value="GAA0456149.1"/>
    <property type="molecule type" value="Genomic_DNA"/>
</dbReference>
<evidence type="ECO:0000259" key="2">
    <source>
        <dbReference type="Pfam" id="PF07085"/>
    </source>
</evidence>
<evidence type="ECO:0000313" key="3">
    <source>
        <dbReference type="EMBL" id="GAA0456149.1"/>
    </source>
</evidence>
<dbReference type="GeneID" id="71762952"/>
<evidence type="ECO:0000313" key="4">
    <source>
        <dbReference type="EMBL" id="UOO95038.1"/>
    </source>
</evidence>
<dbReference type="RefSeq" id="WP_244702202.1">
    <property type="nucleotide sequence ID" value="NZ_BAAADN010000018.1"/>
</dbReference>
<dbReference type="Pfam" id="PF07085">
    <property type="entry name" value="DRTGG"/>
    <property type="match status" value="1"/>
</dbReference>
<dbReference type="InterPro" id="IPR010766">
    <property type="entry name" value="DRTGG"/>
</dbReference>
<dbReference type="PANTHER" id="PTHR21343">
    <property type="entry name" value="DETHIOBIOTIN SYNTHETASE"/>
    <property type="match status" value="1"/>
</dbReference>
<keyword evidence="1" id="KW-0315">Glutamine amidotransferase</keyword>
<reference evidence="3" key="1">
    <citation type="journal article" date="2014" name="Int. J. Syst. Evol. Microbiol.">
        <title>Complete genome sequence of Corynebacterium casei LMG S-19264T (=DSM 44701T), isolated from a smear-ripened cheese.</title>
        <authorList>
            <consortium name="US DOE Joint Genome Institute (JGI-PGF)"/>
            <person name="Walter F."/>
            <person name="Albersmeier A."/>
            <person name="Kalinowski J."/>
            <person name="Ruckert C."/>
        </authorList>
    </citation>
    <scope>NUCLEOTIDE SEQUENCE</scope>
    <source>
        <strain evidence="3">JCM 12289</strain>
    </source>
</reference>
<dbReference type="InterPro" id="IPR028979">
    <property type="entry name" value="Ser_kin/Pase_Hpr-like_N_sf"/>
</dbReference>
<evidence type="ECO:0000313" key="6">
    <source>
        <dbReference type="Proteomes" id="UP001500962"/>
    </source>
</evidence>
<dbReference type="Gene3D" id="3.40.50.300">
    <property type="entry name" value="P-loop containing nucleotide triphosphate hydrolases"/>
    <property type="match status" value="1"/>
</dbReference>
<keyword evidence="5" id="KW-1185">Reference proteome</keyword>
<evidence type="ECO:0000313" key="5">
    <source>
        <dbReference type="Proteomes" id="UP000830542"/>
    </source>
</evidence>
<gene>
    <name evidence="3" type="ORF">GCM10008985_10120</name>
    <name evidence="4" type="ORF">MUK72_13850</name>
</gene>
<dbReference type="EMBL" id="CP095005">
    <property type="protein sequence ID" value="UOO95038.1"/>
    <property type="molecule type" value="Genomic_DNA"/>
</dbReference>
<dbReference type="KEGG" id="hdo:MUK72_13850"/>
<reference evidence="3" key="3">
    <citation type="submission" date="2023-12" db="EMBL/GenBank/DDBJ databases">
        <authorList>
            <person name="Sun Q."/>
            <person name="Inoue M."/>
        </authorList>
    </citation>
    <scope>NUCLEOTIDE SEQUENCE</scope>
    <source>
        <strain evidence="3">JCM 12289</strain>
    </source>
</reference>
<name>A0AAV3SF94_HALDO</name>
<feature type="domain" description="DRTGG" evidence="2">
    <location>
        <begin position="214"/>
        <end position="319"/>
    </location>
</feature>
<dbReference type="AlphaFoldDB" id="A0AAV3SF94"/>
<dbReference type="Pfam" id="PF13500">
    <property type="entry name" value="AAA_26"/>
    <property type="match status" value="1"/>
</dbReference>
<sequence length="353" mass="37776">MNPILFTTTDESTGKTAIALAIARIADERDVDAGYMKPKGTRLQSNVGKTLDKDPLLAGELLDLDAEVHDLEPVVYSQTLVETALRGQADPGELRERVTESYRELAADRELIVVEGGSRLSTGGIIDLTDRDVAELLDARVVLIAHYDEPGDVDDVLAATRQLDEVDGVLFNGVSDDNYDELTTDAIPFLEDRGIPILGVVPHQRELAGITVRDLADELGARILTDEAPLDGLVERVSVGAMGSEAALGQFRRTRSAAMITGGDRSEIQTAALQASGIACLLLTGGHSPPQAVLGRAEQADVPVLRVPSDTITAVDRAEDAIAAGPARSADTIERMQSLLVDRLDIDRLLDQD</sequence>
<dbReference type="Proteomes" id="UP001500962">
    <property type="component" value="Unassembled WGS sequence"/>
</dbReference>
<dbReference type="SUPFAM" id="SSF75138">
    <property type="entry name" value="HprK N-terminal domain-like"/>
    <property type="match status" value="1"/>
</dbReference>
<proteinExistence type="predicted"/>
<dbReference type="PANTHER" id="PTHR21343:SF8">
    <property type="entry name" value="DRTGG DOMAIN-CONTAINING PROTEIN"/>
    <property type="match status" value="1"/>
</dbReference>
<evidence type="ECO:0000256" key="1">
    <source>
        <dbReference type="ARBA" id="ARBA00022962"/>
    </source>
</evidence>
<dbReference type="SUPFAM" id="SSF52540">
    <property type="entry name" value="P-loop containing nucleoside triphosphate hydrolases"/>
    <property type="match status" value="1"/>
</dbReference>
<reference evidence="4" key="2">
    <citation type="submission" date="2022-04" db="EMBL/GenBank/DDBJ databases">
        <title>Sequencing and genomic assembly of Halococcus dombrowskii.</title>
        <authorList>
            <person name="Lim S.W."/>
            <person name="MacLea K.S."/>
        </authorList>
    </citation>
    <scope>NUCLEOTIDE SEQUENCE</scope>
    <source>
        <strain evidence="4">H4</strain>
    </source>
</reference>
<dbReference type="Proteomes" id="UP000830542">
    <property type="component" value="Chromosome"/>
</dbReference>
<dbReference type="Gene3D" id="3.40.1390.20">
    <property type="entry name" value="HprK N-terminal domain-like"/>
    <property type="match status" value="1"/>
</dbReference>